<accession>A0A975XI45</accession>
<dbReference type="AlphaFoldDB" id="A0A975XI45"/>
<dbReference type="EMBL" id="OFSN01000019">
    <property type="protein sequence ID" value="SOY71694.1"/>
    <property type="molecule type" value="Genomic_DNA"/>
</dbReference>
<organism evidence="1 2">
    <name type="scientific">Cupriavidus taiwanensis</name>
    <dbReference type="NCBI Taxonomy" id="164546"/>
    <lineage>
        <taxon>Bacteria</taxon>
        <taxon>Pseudomonadati</taxon>
        <taxon>Pseudomonadota</taxon>
        <taxon>Betaproteobacteria</taxon>
        <taxon>Burkholderiales</taxon>
        <taxon>Burkholderiaceae</taxon>
        <taxon>Cupriavidus</taxon>
    </lineage>
</organism>
<gene>
    <name evidence="1" type="ORF">CBM2586_B130414</name>
</gene>
<dbReference type="Proteomes" id="UP000257016">
    <property type="component" value="Unassembled WGS sequence"/>
</dbReference>
<evidence type="ECO:0000313" key="1">
    <source>
        <dbReference type="EMBL" id="SOY71694.1"/>
    </source>
</evidence>
<evidence type="ECO:0000313" key="2">
    <source>
        <dbReference type="Proteomes" id="UP000257016"/>
    </source>
</evidence>
<reference evidence="1 2" key="1">
    <citation type="submission" date="2018-01" db="EMBL/GenBank/DDBJ databases">
        <authorList>
            <person name="Clerissi C."/>
        </authorList>
    </citation>
    <scope>NUCLEOTIDE SEQUENCE [LARGE SCALE GENOMIC DNA]</scope>
    <source>
        <strain evidence="1">Cupriavidus taiwanensis LMG 19430</strain>
    </source>
</reference>
<protein>
    <submittedName>
        <fullName evidence="1">Uncharacterized protein</fullName>
    </submittedName>
</protein>
<sequence length="88" mass="9244">MNEPRARSGPCCWPCRRNAFGCCAGPIAGHGPWHGTRRCACSARQASFAAASRPARLWALARAVTGEPNSVAVPLVFSPLPRAGEGRG</sequence>
<name>A0A975XI45_9BURK</name>
<proteinExistence type="predicted"/>
<comment type="caution">
    <text evidence="1">The sequence shown here is derived from an EMBL/GenBank/DDBJ whole genome shotgun (WGS) entry which is preliminary data.</text>
</comment>